<dbReference type="PROSITE" id="PS00517">
    <property type="entry name" value="RNASE_3_1"/>
    <property type="match status" value="1"/>
</dbReference>
<keyword evidence="13" id="KW-0943">RNA-mediated gene silencing</keyword>
<gene>
    <name evidence="23" type="ORF">Fcan01_26315</name>
</gene>
<evidence type="ECO:0000256" key="13">
    <source>
        <dbReference type="ARBA" id="ARBA00023158"/>
    </source>
</evidence>
<evidence type="ECO:0000256" key="8">
    <source>
        <dbReference type="ARBA" id="ARBA00022801"/>
    </source>
</evidence>
<dbReference type="GO" id="GO:0003723">
    <property type="term" value="F:RNA binding"/>
    <property type="evidence" value="ECO:0007669"/>
    <property type="project" value="UniProtKB-UniRule"/>
</dbReference>
<evidence type="ECO:0000256" key="4">
    <source>
        <dbReference type="ARBA" id="ARBA00022723"/>
    </source>
</evidence>
<dbReference type="GO" id="GO:0004525">
    <property type="term" value="F:ribonuclease III activity"/>
    <property type="evidence" value="ECO:0007669"/>
    <property type="project" value="InterPro"/>
</dbReference>
<dbReference type="InterPro" id="IPR001650">
    <property type="entry name" value="Helicase_C-like"/>
</dbReference>
<keyword evidence="12 16" id="KW-0694">RNA-binding</keyword>
<keyword evidence="9" id="KW-0347">Helicase</keyword>
<dbReference type="GO" id="GO:0042981">
    <property type="term" value="P:regulation of apoptotic process"/>
    <property type="evidence" value="ECO:0007669"/>
    <property type="project" value="InterPro"/>
</dbReference>
<keyword evidence="11" id="KW-0460">Magnesium</keyword>
<evidence type="ECO:0000256" key="10">
    <source>
        <dbReference type="ARBA" id="ARBA00022840"/>
    </source>
</evidence>
<dbReference type="GO" id="GO:0070578">
    <property type="term" value="C:RISC-loading complex"/>
    <property type="evidence" value="ECO:0007669"/>
    <property type="project" value="TreeGrafter"/>
</dbReference>
<evidence type="ECO:0000256" key="2">
    <source>
        <dbReference type="ARBA" id="ARBA00001946"/>
    </source>
</evidence>
<dbReference type="PROSITE" id="PS50168">
    <property type="entry name" value="DED"/>
    <property type="match status" value="1"/>
</dbReference>
<dbReference type="Pfam" id="PF02170">
    <property type="entry name" value="PAZ"/>
    <property type="match status" value="1"/>
</dbReference>
<protein>
    <submittedName>
        <fullName evidence="23">Endoribonuclease Dcr-1</fullName>
    </submittedName>
</protein>
<dbReference type="InterPro" id="IPR044441">
    <property type="entry name" value="DICER_DSRM"/>
</dbReference>
<evidence type="ECO:0000256" key="6">
    <source>
        <dbReference type="ARBA" id="ARBA00022741"/>
    </source>
</evidence>
<evidence type="ECO:0000259" key="19">
    <source>
        <dbReference type="PROSITE" id="PS50168"/>
    </source>
</evidence>
<dbReference type="InterPro" id="IPR048512">
    <property type="entry name" value="Dicer_platform"/>
</dbReference>
<dbReference type="GO" id="GO:0004530">
    <property type="term" value="F:deoxyribonuclease I activity"/>
    <property type="evidence" value="ECO:0007669"/>
    <property type="project" value="TreeGrafter"/>
</dbReference>
<feature type="domain" description="Helicase C-terminal" evidence="21">
    <location>
        <begin position="599"/>
        <end position="780"/>
    </location>
</feature>
<evidence type="ECO:0000256" key="1">
    <source>
        <dbReference type="ARBA" id="ARBA00001936"/>
    </source>
</evidence>
<dbReference type="Gene3D" id="1.10.1520.10">
    <property type="entry name" value="Ribonuclease III domain"/>
    <property type="match status" value="2"/>
</dbReference>
<keyword evidence="8" id="KW-0378">Hydrolase</keyword>
<dbReference type="SUPFAM" id="SSF52540">
    <property type="entry name" value="P-loop containing nucleoside triphosphate hydrolases"/>
    <property type="match status" value="1"/>
</dbReference>
<keyword evidence="24" id="KW-1185">Reference proteome</keyword>
<dbReference type="Gene3D" id="3.30.160.20">
    <property type="match status" value="1"/>
</dbReference>
<dbReference type="Gene3D" id="2.170.260.10">
    <property type="entry name" value="paz domain"/>
    <property type="match status" value="1"/>
</dbReference>
<keyword evidence="7" id="KW-0255">Endonuclease</keyword>
<feature type="domain" description="RNase III" evidence="18">
    <location>
        <begin position="1961"/>
        <end position="2118"/>
    </location>
</feature>
<keyword evidence="3" id="KW-0540">Nuclease</keyword>
<dbReference type="InterPro" id="IPR027417">
    <property type="entry name" value="P-loop_NTPase"/>
</dbReference>
<dbReference type="Pfam" id="PF03368">
    <property type="entry name" value="Dicer_dimer"/>
    <property type="match status" value="1"/>
</dbReference>
<dbReference type="SMART" id="SM00535">
    <property type="entry name" value="RIBOc"/>
    <property type="match status" value="2"/>
</dbReference>
<dbReference type="STRING" id="158441.A0A226D046"/>
<dbReference type="GO" id="GO:0005524">
    <property type="term" value="F:ATP binding"/>
    <property type="evidence" value="ECO:0007669"/>
    <property type="project" value="UniProtKB-KW"/>
</dbReference>
<feature type="domain" description="DED" evidence="19">
    <location>
        <begin position="376"/>
        <end position="454"/>
    </location>
</feature>
<reference evidence="23 24" key="1">
    <citation type="submission" date="2015-12" db="EMBL/GenBank/DDBJ databases">
        <title>The genome of Folsomia candida.</title>
        <authorList>
            <person name="Faddeeva A."/>
            <person name="Derks M.F."/>
            <person name="Anvar Y."/>
            <person name="Smit S."/>
            <person name="Van Straalen N."/>
            <person name="Roelofs D."/>
        </authorList>
    </citation>
    <scope>NUCLEOTIDE SEQUENCE [LARGE SCALE GENOMIC DNA]</scope>
    <source>
        <strain evidence="23 24">VU population</strain>
        <tissue evidence="23">Whole body</tissue>
    </source>
</reference>
<evidence type="ECO:0000256" key="14">
    <source>
        <dbReference type="ARBA" id="ARBA00023211"/>
    </source>
</evidence>
<dbReference type="PROSITE" id="PS51327">
    <property type="entry name" value="DICER_DSRBF"/>
    <property type="match status" value="1"/>
</dbReference>
<feature type="compositionally biased region" description="Polar residues" evidence="17">
    <location>
        <begin position="1510"/>
        <end position="1531"/>
    </location>
</feature>
<dbReference type="Pfam" id="PF20931">
    <property type="entry name" value="Dicer_platform"/>
    <property type="match status" value="1"/>
</dbReference>
<dbReference type="CDD" id="cd00593">
    <property type="entry name" value="RIBOc"/>
    <property type="match status" value="2"/>
</dbReference>
<evidence type="ECO:0000313" key="23">
    <source>
        <dbReference type="EMBL" id="OXA38955.1"/>
    </source>
</evidence>
<dbReference type="PANTHER" id="PTHR14950">
    <property type="entry name" value="DICER-RELATED"/>
    <property type="match status" value="1"/>
</dbReference>
<dbReference type="FunFam" id="1.10.1520.10:FF:000005">
    <property type="entry name" value="Putative endoribonuclease dicer"/>
    <property type="match status" value="1"/>
</dbReference>
<evidence type="ECO:0000256" key="7">
    <source>
        <dbReference type="ARBA" id="ARBA00022759"/>
    </source>
</evidence>
<evidence type="ECO:0000259" key="18">
    <source>
        <dbReference type="PROSITE" id="PS50142"/>
    </source>
</evidence>
<dbReference type="PROSITE" id="PS50821">
    <property type="entry name" value="PAZ"/>
    <property type="match status" value="1"/>
</dbReference>
<feature type="compositionally biased region" description="Basic residues" evidence="17">
    <location>
        <begin position="506"/>
        <end position="516"/>
    </location>
</feature>
<dbReference type="InterPro" id="IPR003100">
    <property type="entry name" value="PAZ_dom"/>
</dbReference>
<comment type="cofactor">
    <cofactor evidence="1">
        <name>Mn(2+)</name>
        <dbReference type="ChEBI" id="CHEBI:29035"/>
    </cofactor>
</comment>
<dbReference type="SMART" id="SM00490">
    <property type="entry name" value="HELICc"/>
    <property type="match status" value="1"/>
</dbReference>
<dbReference type="CDD" id="cd15903">
    <property type="entry name" value="Dicer_PBD"/>
    <property type="match status" value="1"/>
</dbReference>
<proteinExistence type="inferred from homology"/>
<evidence type="ECO:0000259" key="21">
    <source>
        <dbReference type="PROSITE" id="PS51194"/>
    </source>
</evidence>
<dbReference type="InterPro" id="IPR000999">
    <property type="entry name" value="RNase_III_dom"/>
</dbReference>
<accession>A0A226D046</accession>
<keyword evidence="10" id="KW-0067">ATP-binding</keyword>
<feature type="domain" description="Dicer dsRNA-binding fold" evidence="22">
    <location>
        <begin position="804"/>
        <end position="913"/>
    </location>
</feature>
<dbReference type="InterPro" id="IPR001875">
    <property type="entry name" value="DED_dom"/>
</dbReference>
<dbReference type="GO" id="GO:0006309">
    <property type="term" value="P:apoptotic DNA fragmentation"/>
    <property type="evidence" value="ECO:0007669"/>
    <property type="project" value="TreeGrafter"/>
</dbReference>
<dbReference type="SUPFAM" id="SSF101690">
    <property type="entry name" value="PAZ domain"/>
    <property type="match status" value="1"/>
</dbReference>
<dbReference type="InterPro" id="IPR005034">
    <property type="entry name" value="Dicer_dimerisation"/>
</dbReference>
<evidence type="ECO:0000259" key="22">
    <source>
        <dbReference type="PROSITE" id="PS51327"/>
    </source>
</evidence>
<evidence type="ECO:0000256" key="5">
    <source>
        <dbReference type="ARBA" id="ARBA00022737"/>
    </source>
</evidence>
<dbReference type="SUPFAM" id="SSF69065">
    <property type="entry name" value="RNase III domain-like"/>
    <property type="match status" value="2"/>
</dbReference>
<evidence type="ECO:0000256" key="16">
    <source>
        <dbReference type="PROSITE-ProRule" id="PRU00657"/>
    </source>
</evidence>
<dbReference type="GO" id="GO:0004386">
    <property type="term" value="F:helicase activity"/>
    <property type="evidence" value="ECO:0007669"/>
    <property type="project" value="UniProtKB-KW"/>
</dbReference>
<feature type="compositionally biased region" description="Acidic residues" evidence="17">
    <location>
        <begin position="463"/>
        <end position="475"/>
    </location>
</feature>
<dbReference type="GO" id="GO:0046872">
    <property type="term" value="F:metal ion binding"/>
    <property type="evidence" value="ECO:0007669"/>
    <property type="project" value="UniProtKB-KW"/>
</dbReference>
<evidence type="ECO:0000256" key="15">
    <source>
        <dbReference type="ARBA" id="ARBA00035116"/>
    </source>
</evidence>
<dbReference type="InterPro" id="IPR036085">
    <property type="entry name" value="PAZ_dom_sf"/>
</dbReference>
<evidence type="ECO:0000313" key="24">
    <source>
        <dbReference type="Proteomes" id="UP000198287"/>
    </source>
</evidence>
<feature type="domain" description="PAZ" evidence="20">
    <location>
        <begin position="1102"/>
        <end position="1249"/>
    </location>
</feature>
<dbReference type="FunFam" id="2.170.260.10:FF:000002">
    <property type="entry name" value="Putative Endoribonuclease Dicer"/>
    <property type="match status" value="1"/>
</dbReference>
<feature type="region of interest" description="Disordered" evidence="17">
    <location>
        <begin position="463"/>
        <end position="546"/>
    </location>
</feature>
<evidence type="ECO:0000256" key="3">
    <source>
        <dbReference type="ARBA" id="ARBA00022722"/>
    </source>
</evidence>
<keyword evidence="6" id="KW-0547">Nucleotide-binding</keyword>
<evidence type="ECO:0000256" key="11">
    <source>
        <dbReference type="ARBA" id="ARBA00022842"/>
    </source>
</evidence>
<dbReference type="Proteomes" id="UP000198287">
    <property type="component" value="Unassembled WGS sequence"/>
</dbReference>
<comment type="similarity">
    <text evidence="15">Belongs to the helicase family. Dicer subfamily.</text>
</comment>
<dbReference type="SMART" id="SM00949">
    <property type="entry name" value="PAZ"/>
    <property type="match status" value="1"/>
</dbReference>
<dbReference type="Pfam" id="PF00271">
    <property type="entry name" value="Helicase_C"/>
    <property type="match status" value="1"/>
</dbReference>
<dbReference type="Gene3D" id="3.40.50.300">
    <property type="entry name" value="P-loop containing nucleotide triphosphate hydrolases"/>
    <property type="match status" value="1"/>
</dbReference>
<feature type="domain" description="RNase III" evidence="18">
    <location>
        <begin position="1710"/>
        <end position="1879"/>
    </location>
</feature>
<dbReference type="PROSITE" id="PS50142">
    <property type="entry name" value="RNASE_3_2"/>
    <property type="match status" value="2"/>
</dbReference>
<dbReference type="GO" id="GO:0005634">
    <property type="term" value="C:nucleus"/>
    <property type="evidence" value="ECO:0007669"/>
    <property type="project" value="TreeGrafter"/>
</dbReference>
<evidence type="ECO:0000256" key="9">
    <source>
        <dbReference type="ARBA" id="ARBA00022806"/>
    </source>
</evidence>
<dbReference type="Pfam" id="PF20932">
    <property type="entry name" value="Dicer_dsRBD"/>
    <property type="match status" value="1"/>
</dbReference>
<dbReference type="OrthoDB" id="2392202at2759"/>
<dbReference type="PROSITE" id="PS51194">
    <property type="entry name" value="HELICASE_CTER"/>
    <property type="match status" value="1"/>
</dbReference>
<dbReference type="Gene3D" id="3.30.160.380">
    <property type="entry name" value="Dicer dimerisation domain"/>
    <property type="match status" value="1"/>
</dbReference>
<evidence type="ECO:0000256" key="17">
    <source>
        <dbReference type="SAM" id="MobiDB-lite"/>
    </source>
</evidence>
<dbReference type="GO" id="GO:0005737">
    <property type="term" value="C:cytoplasm"/>
    <property type="evidence" value="ECO:0007669"/>
    <property type="project" value="TreeGrafter"/>
</dbReference>
<dbReference type="Pfam" id="PF00636">
    <property type="entry name" value="Ribonuclease_3"/>
    <property type="match status" value="2"/>
</dbReference>
<keyword evidence="5" id="KW-0677">Repeat</keyword>
<keyword evidence="14" id="KW-0464">Manganese</keyword>
<evidence type="ECO:0000256" key="12">
    <source>
        <dbReference type="ARBA" id="ARBA00022884"/>
    </source>
</evidence>
<dbReference type="InterPro" id="IPR036389">
    <property type="entry name" value="RNase_III_sf"/>
</dbReference>
<dbReference type="GO" id="GO:0031054">
    <property type="term" value="P:pre-miRNA processing"/>
    <property type="evidence" value="ECO:0007669"/>
    <property type="project" value="InterPro"/>
</dbReference>
<dbReference type="OMA" id="MGPWCAW"/>
<comment type="cofactor">
    <cofactor evidence="2">
        <name>Mg(2+)</name>
        <dbReference type="ChEBI" id="CHEBI:18420"/>
    </cofactor>
</comment>
<comment type="caution">
    <text evidence="23">The sequence shown here is derived from an EMBL/GenBank/DDBJ whole genome shotgun (WGS) entry which is preliminary data.</text>
</comment>
<evidence type="ECO:0000259" key="20">
    <source>
        <dbReference type="PROSITE" id="PS50821"/>
    </source>
</evidence>
<keyword evidence="4" id="KW-0479">Metal-binding</keyword>
<dbReference type="EMBL" id="LNIX01000042">
    <property type="protein sequence ID" value="OXA38955.1"/>
    <property type="molecule type" value="Genomic_DNA"/>
</dbReference>
<feature type="region of interest" description="Disordered" evidence="17">
    <location>
        <begin position="1506"/>
        <end position="1534"/>
    </location>
</feature>
<dbReference type="InterPro" id="IPR048513">
    <property type="entry name" value="Dicer_PBD"/>
</dbReference>
<sequence>MSFHNVDVNSEFFTPQEFAVEILEIAKHQDVIPCCLNFSAKQFLAFMLFKEYYFLQNGISVLIQEPIPYDDDINLVELLKGQDNRICGSIRKLSGPPQCHVPLETLSNIQTIRLPEWPDESDAKYDNFVKKEAELLDNLCVPCTIFCSKKKFLKLTTCEKTGTRRIPLEKLSLVICDNVHEALRNDDTKSQLLDIFSLIRSCNTERSKLENSAPPIRMIFLTVSLLHFYGNECDGFWKMKETFKRLERLCGAKVDTSSDVVALLRYSSTVTERIIPMNPIFLEETAVKLSSELRRTLCGLKTFLENHVFDPVAAFGFDPNAPRTIIIEEEGAEPEDETDSIAEELKKIGHPNAEPLNIIRQFESILQNFGPWCAERSLILLLQLVDRLKVRTPYERHYLLLGALQTRLIVLQSAFYKAFKNLDPLQVLETFSTPKLRSMLDILRRFDLTSPIECYKPRRPVIIDDEDEDKNDAEQDSGIANCKTPAPTKTCRERRRKNVRWETSRKGRKGQNKNKRKTSDSDPVAEDGGEPTTTVVDTEEVPNAEIDHSVVQDVEVEQIVAESAVLPAESKENGIASEIAQDDDSVAIQEIPDDADKVDIEQIKQRKGKRFPRKGKQSRLLDPPLCGIVFVDNRFDARILFHYLKEAARLDSKLIGLNPTLAICSNPEFGKDSREAEMEHKKREDNLRKFRYREANLLIGTSIVEDGIELPKANLVVRFDAPKSFRSYLFSKGRAQGRDAEFFIFADEKYLSFCLRQLATYRLVQEILLANCVIPRTNSSADVCLDKALEDSFPRFKSATLSTSIAIVNRYCARLPSDTFTRLVPLWAVSPVVKEDEAKKAPTLITGENESRLYTCTIRLPINSPVKWPITGVPMKTTNLAKQAVALQTVIVLYTNGELDDNLAPIGKEGVVPEADLCIVDDTEEEEEHGEFRPGSTKRRQYYDKRLADELVYCLPKPDKPVFLYWIQMILTCPLPDEQNTRGRKLHPPELCIQSFGILLAKEIELLPAFPIYTRCGEVQVQLVRVPNVNASQFTADNLEKISTFHHYTFTSVLRLDKYLTLFDPGLSENCYYVVPLRAIDFDRHPEGIVDLSTRVVDIDWKFLDTIWESRICAGPVPKSDEDRKDYTFRKEDYEDAVVMPWYRSNDAPQYFYVAEICKSLTPKSQFPGCEFKTFHEYYQKKYNIGIQCVDQPLLDVDHTSARLNFLTPRYVNRKGMALPTSSESTKKAKRENLEQKQILVPELCSIHPFNASLWRQAVCLPCILYRLNCLLIANNIRLTVATQISGLGQITLQKGFKWEGLSFGWSLSDVLANLSQTGNKSELLDGDSSRDVTKEEEIVEEVFVDKLPEEEPKKKERVKSKSAKKIEKEAEEELTGFAKAAKEATLSGVSLAEALLLNENLLGKSANEILSEEMKKCKPPALEIGMWSNDMAVDVEPPEAEFEEEDELLDPTVAFPSNLMMLDKNWSWGGRSRLFNHRVHRALYGSPTHWGEVWDRDAFIPIEDLDDPSSGNTAGDNDGASVTSDMSGSDGSFLDEDNTLKIQFHSGNTAEALDKRKFGFEPRQEDMWTANEDLWWTMDDVEEMNDGEEDIGDQQIVTEELLRIEFENEVNNRIPEVKEILPWDQLTRLPMRSRNELAPTPTQTDVVDSVYESLVQQMTPLTPPEPTVSEPSHIKETLNKHTVPEGSFSFDYQPNLASHHGPSPCQILQALTMSNANDGLNLERLETIGDSFLKYAITSYLFCTYENIHEGKLSHLRSKQVSNVHLYRLGRRRGLGKVMIAAKFEPHDNWLPPGYHIPKSLDKALILSKLPPSHVSMAQVAALKSMSPSEMETALKNHSVKSESEFVPYNLVTQQSIPDKSIADCVEALIGAYLTSMGPQGALLFMSWLGMRVLPSTTVSQEDLCARLESDAHSSQNPIIYTRIAGSEAIIFHKLTPPKSPLLRYNSECERTLEILLKGYDKFEDAIGYHFRDRSYLLQAFTHASYSRNALTDCYQRLEFLGDAILDYLITRHLYEDPRQHSPGSLTDLRSALVNNTIFASLAVKNNFHKFFRHASPGLGSVLQKFVTFQEQHGNTLTQDYYLMDEEECEEAEDIEVPKALGDVFESVAGAIFLDSNMSLDAVWSVYYRIMRNEIEAFSKNVPKSPIRELLELEPETAKFGKPEKLWDGRRVRVYFSFQLQSKFLGLGFFVALDEIIELQNAQLPNAHYDMFARFDELRQNDTIKINIVWPWTM</sequence>
<organism evidence="23 24">
    <name type="scientific">Folsomia candida</name>
    <name type="common">Springtail</name>
    <dbReference type="NCBI Taxonomy" id="158441"/>
    <lineage>
        <taxon>Eukaryota</taxon>
        <taxon>Metazoa</taxon>
        <taxon>Ecdysozoa</taxon>
        <taxon>Arthropoda</taxon>
        <taxon>Hexapoda</taxon>
        <taxon>Collembola</taxon>
        <taxon>Entomobryomorpha</taxon>
        <taxon>Isotomoidea</taxon>
        <taxon>Isotomidae</taxon>
        <taxon>Proisotominae</taxon>
        <taxon>Folsomia</taxon>
    </lineage>
</organism>
<dbReference type="InterPro" id="IPR038248">
    <property type="entry name" value="Dicer_dimer_sf"/>
</dbReference>
<name>A0A226D046_FOLCA</name>
<dbReference type="GO" id="GO:0030422">
    <property type="term" value="P:siRNA processing"/>
    <property type="evidence" value="ECO:0007669"/>
    <property type="project" value="InterPro"/>
</dbReference>
<dbReference type="PANTHER" id="PTHR14950:SF37">
    <property type="entry name" value="ENDORIBONUCLEASE DICER"/>
    <property type="match status" value="1"/>
</dbReference>